<comment type="caution">
    <text evidence="2">The sequence shown here is derived from an EMBL/GenBank/DDBJ whole genome shotgun (WGS) entry which is preliminary data.</text>
</comment>
<dbReference type="AlphaFoldDB" id="A0A543CSQ7"/>
<reference evidence="2 3" key="1">
    <citation type="submission" date="2019-06" db="EMBL/GenBank/DDBJ databases">
        <title>Sequencing the genomes of 1000 actinobacteria strains.</title>
        <authorList>
            <person name="Klenk H.-P."/>
        </authorList>
    </citation>
    <scope>NUCLEOTIDE SEQUENCE [LARGE SCALE GENOMIC DNA]</scope>
    <source>
        <strain evidence="2 3">DSM 102200</strain>
    </source>
</reference>
<evidence type="ECO:0000256" key="1">
    <source>
        <dbReference type="SAM" id="MobiDB-lite"/>
    </source>
</evidence>
<name>A0A543CSQ7_9ACTN</name>
<sequence>MVDDLDEDAVGNTGDPAREVLMAQQGHGDRGDPRVEGFGLDLAPGHGASENGEPHAGPAVDGLLVQLREQFRLVADAREQAAEDLPGR</sequence>
<evidence type="ECO:0000313" key="3">
    <source>
        <dbReference type="Proteomes" id="UP000316096"/>
    </source>
</evidence>
<feature type="region of interest" description="Disordered" evidence="1">
    <location>
        <begin position="1"/>
        <end position="58"/>
    </location>
</feature>
<dbReference type="EMBL" id="VFOZ01000001">
    <property type="protein sequence ID" value="TQM00125.1"/>
    <property type="molecule type" value="Genomic_DNA"/>
</dbReference>
<keyword evidence="3" id="KW-1185">Reference proteome</keyword>
<evidence type="ECO:0000313" key="2">
    <source>
        <dbReference type="EMBL" id="TQM00125.1"/>
    </source>
</evidence>
<dbReference type="Proteomes" id="UP000316096">
    <property type="component" value="Unassembled WGS sequence"/>
</dbReference>
<accession>A0A543CSQ7</accession>
<gene>
    <name evidence="2" type="ORF">FB559_5831</name>
</gene>
<proteinExistence type="predicted"/>
<protein>
    <submittedName>
        <fullName evidence="2">Uncharacterized protein</fullName>
    </submittedName>
</protein>
<organism evidence="2 3">
    <name type="scientific">Actinoallomurus bryophytorum</name>
    <dbReference type="NCBI Taxonomy" id="1490222"/>
    <lineage>
        <taxon>Bacteria</taxon>
        <taxon>Bacillati</taxon>
        <taxon>Actinomycetota</taxon>
        <taxon>Actinomycetes</taxon>
        <taxon>Streptosporangiales</taxon>
        <taxon>Thermomonosporaceae</taxon>
        <taxon>Actinoallomurus</taxon>
    </lineage>
</organism>